<dbReference type="Gramene" id="PRQ23670">
    <property type="protein sequence ID" value="PRQ23670"/>
    <property type="gene ID" value="RchiOBHm_Chr6g0263911"/>
</dbReference>
<keyword evidence="1" id="KW-1133">Transmembrane helix</keyword>
<dbReference type="PANTHER" id="PTHR33731:SF2">
    <property type="entry name" value="ORGAN-SPECIFIC PROTEIN S2-LIKE"/>
    <property type="match status" value="1"/>
</dbReference>
<name>A0A2P6PP11_ROSCH</name>
<keyword evidence="1" id="KW-0472">Membrane</keyword>
<reference evidence="2 3" key="1">
    <citation type="journal article" date="2018" name="Nat. Genet.">
        <title>The Rosa genome provides new insights in the design of modern roses.</title>
        <authorList>
            <person name="Bendahmane M."/>
        </authorList>
    </citation>
    <scope>NUCLEOTIDE SEQUENCE [LARGE SCALE GENOMIC DNA]</scope>
    <source>
        <strain evidence="3">cv. Old Blush</strain>
    </source>
</reference>
<comment type="caution">
    <text evidence="2">The sequence shown here is derived from an EMBL/GenBank/DDBJ whole genome shotgun (WGS) entry which is preliminary data.</text>
</comment>
<dbReference type="EMBL" id="PDCK01000044">
    <property type="protein sequence ID" value="PRQ23670.1"/>
    <property type="molecule type" value="Genomic_DNA"/>
</dbReference>
<keyword evidence="1" id="KW-0812">Transmembrane</keyword>
<dbReference type="AlphaFoldDB" id="A0A2P6PP11"/>
<gene>
    <name evidence="2" type="ORF">RchiOBHm_Chr6g0263911</name>
</gene>
<evidence type="ECO:0000313" key="2">
    <source>
        <dbReference type="EMBL" id="PRQ23670.1"/>
    </source>
</evidence>
<feature type="transmembrane region" description="Helical" evidence="1">
    <location>
        <begin position="37"/>
        <end position="59"/>
    </location>
</feature>
<evidence type="ECO:0000256" key="1">
    <source>
        <dbReference type="SAM" id="Phobius"/>
    </source>
</evidence>
<sequence length="235" mass="26431">MILVASLTLLYEGFYSPTSLSINILNLRIIATSKEGFFHSIAIMNSLCAILALLSLLLFTTTVESRIGAGGYMKNSIKKQPTPGDLRKLVKEQFELHNADLSEDKTEKANCNENGKPNTEFEIVEFEPRPDVTIYHGDIVEFEPRPDVTIYHGDFEPRPDVTIYHGDIVEFEPRPDVTIYHGDSEVTESRTLKDELESKAIGNMHPKDNGPKDKLPFEVKAKRHAFEVGRPNVSV</sequence>
<evidence type="ECO:0000313" key="3">
    <source>
        <dbReference type="Proteomes" id="UP000238479"/>
    </source>
</evidence>
<organism evidence="2 3">
    <name type="scientific">Rosa chinensis</name>
    <name type="common">China rose</name>
    <dbReference type="NCBI Taxonomy" id="74649"/>
    <lineage>
        <taxon>Eukaryota</taxon>
        <taxon>Viridiplantae</taxon>
        <taxon>Streptophyta</taxon>
        <taxon>Embryophyta</taxon>
        <taxon>Tracheophyta</taxon>
        <taxon>Spermatophyta</taxon>
        <taxon>Magnoliopsida</taxon>
        <taxon>eudicotyledons</taxon>
        <taxon>Gunneridae</taxon>
        <taxon>Pentapetalae</taxon>
        <taxon>rosids</taxon>
        <taxon>fabids</taxon>
        <taxon>Rosales</taxon>
        <taxon>Rosaceae</taxon>
        <taxon>Rosoideae</taxon>
        <taxon>Rosoideae incertae sedis</taxon>
        <taxon>Rosa</taxon>
    </lineage>
</organism>
<dbReference type="InterPro" id="IPR024489">
    <property type="entry name" value="Organ_specific_prot"/>
</dbReference>
<proteinExistence type="predicted"/>
<protein>
    <submittedName>
        <fullName evidence="2">Putative organ specific protein</fullName>
    </submittedName>
</protein>
<keyword evidence="3" id="KW-1185">Reference proteome</keyword>
<dbReference type="PANTHER" id="PTHR33731">
    <property type="entry name" value="PROTEIN, PUTATIVE-RELATED"/>
    <property type="match status" value="1"/>
</dbReference>
<accession>A0A2P6PP11</accession>
<dbReference type="Pfam" id="PF10950">
    <property type="entry name" value="Organ_specific"/>
    <property type="match status" value="1"/>
</dbReference>
<dbReference type="Proteomes" id="UP000238479">
    <property type="component" value="Chromosome 6"/>
</dbReference>